<feature type="transmembrane region" description="Helical" evidence="19">
    <location>
        <begin position="166"/>
        <end position="185"/>
    </location>
</feature>
<dbReference type="EC" id="2.7.7.41" evidence="6 18"/>
<keyword evidence="16" id="KW-0594">Phospholipid biosynthesis</keyword>
<evidence type="ECO:0000256" key="17">
    <source>
        <dbReference type="ARBA" id="ARBA00023264"/>
    </source>
</evidence>
<dbReference type="PANTHER" id="PTHR46382:SF1">
    <property type="entry name" value="PHOSPHATIDATE CYTIDYLYLTRANSFERASE"/>
    <property type="match status" value="1"/>
</dbReference>
<evidence type="ECO:0000313" key="21">
    <source>
        <dbReference type="Proteomes" id="UP001431634"/>
    </source>
</evidence>
<evidence type="ECO:0000256" key="15">
    <source>
        <dbReference type="ARBA" id="ARBA00023136"/>
    </source>
</evidence>
<keyword evidence="21" id="KW-1185">Reference proteome</keyword>
<keyword evidence="13 19" id="KW-1133">Transmembrane helix</keyword>
<evidence type="ECO:0000256" key="13">
    <source>
        <dbReference type="ARBA" id="ARBA00022989"/>
    </source>
</evidence>
<keyword evidence="9" id="KW-0444">Lipid biosynthesis</keyword>
<evidence type="ECO:0000256" key="16">
    <source>
        <dbReference type="ARBA" id="ARBA00023209"/>
    </source>
</evidence>
<reference evidence="20" key="1">
    <citation type="submission" date="2023-05" db="EMBL/GenBank/DDBJ databases">
        <title>Whole genome sequence of Commensalibacter sp.</title>
        <authorList>
            <person name="Charoenyingcharoen P."/>
            <person name="Yukphan P."/>
        </authorList>
    </citation>
    <scope>NUCLEOTIDE SEQUENCE</scope>
    <source>
        <strain evidence="20">TBRC 16381</strain>
    </source>
</reference>
<evidence type="ECO:0000256" key="19">
    <source>
        <dbReference type="SAM" id="Phobius"/>
    </source>
</evidence>
<organism evidence="20 21">
    <name type="scientific">Commensalibacter oyaizuii</name>
    <dbReference type="NCBI Taxonomy" id="3043873"/>
    <lineage>
        <taxon>Bacteria</taxon>
        <taxon>Pseudomonadati</taxon>
        <taxon>Pseudomonadota</taxon>
        <taxon>Alphaproteobacteria</taxon>
        <taxon>Acetobacterales</taxon>
        <taxon>Acetobacteraceae</taxon>
    </lineage>
</organism>
<comment type="catalytic activity">
    <reaction evidence="1 18">
        <text>a 1,2-diacyl-sn-glycero-3-phosphate + CTP + H(+) = a CDP-1,2-diacyl-sn-glycerol + diphosphate</text>
        <dbReference type="Rhea" id="RHEA:16229"/>
        <dbReference type="ChEBI" id="CHEBI:15378"/>
        <dbReference type="ChEBI" id="CHEBI:33019"/>
        <dbReference type="ChEBI" id="CHEBI:37563"/>
        <dbReference type="ChEBI" id="CHEBI:58332"/>
        <dbReference type="ChEBI" id="CHEBI:58608"/>
        <dbReference type="EC" id="2.7.7.41"/>
    </reaction>
</comment>
<evidence type="ECO:0000256" key="12">
    <source>
        <dbReference type="ARBA" id="ARBA00022695"/>
    </source>
</evidence>
<keyword evidence="17" id="KW-1208">Phospholipid metabolism</keyword>
<gene>
    <name evidence="20" type="ORF">QJV27_01515</name>
</gene>
<keyword evidence="11 18" id="KW-0812">Transmembrane</keyword>
<evidence type="ECO:0000256" key="3">
    <source>
        <dbReference type="ARBA" id="ARBA00005119"/>
    </source>
</evidence>
<comment type="similarity">
    <text evidence="5 18">Belongs to the CDS family.</text>
</comment>
<keyword evidence="10 18" id="KW-0808">Transferase</keyword>
<feature type="transmembrane region" description="Helical" evidence="19">
    <location>
        <begin position="65"/>
        <end position="97"/>
    </location>
</feature>
<evidence type="ECO:0000256" key="9">
    <source>
        <dbReference type="ARBA" id="ARBA00022516"/>
    </source>
</evidence>
<feature type="transmembrane region" description="Helical" evidence="19">
    <location>
        <begin position="16"/>
        <end position="44"/>
    </location>
</feature>
<evidence type="ECO:0000256" key="11">
    <source>
        <dbReference type="ARBA" id="ARBA00022692"/>
    </source>
</evidence>
<evidence type="ECO:0000256" key="6">
    <source>
        <dbReference type="ARBA" id="ARBA00012487"/>
    </source>
</evidence>
<keyword evidence="15 19" id="KW-0472">Membrane</keyword>
<comment type="pathway">
    <text evidence="4">Lipid metabolism.</text>
</comment>
<dbReference type="PANTHER" id="PTHR46382">
    <property type="entry name" value="PHOSPHATIDATE CYTIDYLYLTRANSFERASE"/>
    <property type="match status" value="1"/>
</dbReference>
<evidence type="ECO:0000256" key="5">
    <source>
        <dbReference type="ARBA" id="ARBA00010185"/>
    </source>
</evidence>
<sequence length="294" mass="31791">MNNKAKSSWQDLPLRIASAVVIIPLALLCIIYGGALYIGLLFLVSIAMTYEWATLFKANFKRFPVILFLIWPIVAYCAAIKGMWWPGIVIACIFSFILGRQLWLGSVVIGGAGIALLWLRFMTVSEMWAVIYLISVVIASDSFAYIVGKLLGGPKLIPSVSPGKTWSGAIGGLIGAGMVGGYIIFYFSGEGYTAFIGGALFSMVTGIVAQIGDLLESKLKRELGVKDSGKIIPGHGGVLDRFDALLLVSVFVALISWSLPKNDNLQKWGGGLLLSKNKIGADKPSYIPLTIFRY</sequence>
<evidence type="ECO:0000256" key="8">
    <source>
        <dbReference type="ARBA" id="ARBA00022475"/>
    </source>
</evidence>
<dbReference type="EMBL" id="JASBAO010000001">
    <property type="protein sequence ID" value="MDI2090069.1"/>
    <property type="molecule type" value="Genomic_DNA"/>
</dbReference>
<evidence type="ECO:0000256" key="7">
    <source>
        <dbReference type="ARBA" id="ARBA00019373"/>
    </source>
</evidence>
<name>A0ABT6PZ09_9PROT</name>
<proteinExistence type="inferred from homology"/>
<feature type="transmembrane region" description="Helical" evidence="19">
    <location>
        <begin position="192"/>
        <end position="212"/>
    </location>
</feature>
<comment type="subcellular location">
    <subcellularLocation>
        <location evidence="2">Cell membrane</location>
        <topology evidence="2">Multi-pass membrane protein</topology>
    </subcellularLocation>
</comment>
<dbReference type="InterPro" id="IPR000374">
    <property type="entry name" value="PC_trans"/>
</dbReference>
<evidence type="ECO:0000256" key="1">
    <source>
        <dbReference type="ARBA" id="ARBA00001698"/>
    </source>
</evidence>
<dbReference type="PROSITE" id="PS01315">
    <property type="entry name" value="CDS"/>
    <property type="match status" value="1"/>
</dbReference>
<protein>
    <recommendedName>
        <fullName evidence="7 18">Phosphatidate cytidylyltransferase</fullName>
        <ecNumber evidence="6 18">2.7.7.41</ecNumber>
    </recommendedName>
</protein>
<evidence type="ECO:0000313" key="20">
    <source>
        <dbReference type="EMBL" id="MDI2090069.1"/>
    </source>
</evidence>
<dbReference type="Proteomes" id="UP001431634">
    <property type="component" value="Unassembled WGS sequence"/>
</dbReference>
<feature type="transmembrane region" description="Helical" evidence="19">
    <location>
        <begin position="242"/>
        <end position="259"/>
    </location>
</feature>
<evidence type="ECO:0000256" key="4">
    <source>
        <dbReference type="ARBA" id="ARBA00005189"/>
    </source>
</evidence>
<dbReference type="RefSeq" id="WP_281447226.1">
    <property type="nucleotide sequence ID" value="NZ_JASBAO010000001.1"/>
</dbReference>
<accession>A0ABT6PZ09</accession>
<feature type="transmembrane region" description="Helical" evidence="19">
    <location>
        <begin position="128"/>
        <end position="146"/>
    </location>
</feature>
<evidence type="ECO:0000256" key="10">
    <source>
        <dbReference type="ARBA" id="ARBA00022679"/>
    </source>
</evidence>
<comment type="pathway">
    <text evidence="3 18">Phospholipid metabolism; CDP-diacylglycerol biosynthesis; CDP-diacylglycerol from sn-glycerol 3-phosphate: step 3/3.</text>
</comment>
<evidence type="ECO:0000256" key="14">
    <source>
        <dbReference type="ARBA" id="ARBA00023098"/>
    </source>
</evidence>
<comment type="caution">
    <text evidence="20">The sequence shown here is derived from an EMBL/GenBank/DDBJ whole genome shotgun (WGS) entry which is preliminary data.</text>
</comment>
<dbReference type="GO" id="GO:0004605">
    <property type="term" value="F:phosphatidate cytidylyltransferase activity"/>
    <property type="evidence" value="ECO:0007669"/>
    <property type="project" value="UniProtKB-EC"/>
</dbReference>
<evidence type="ECO:0000256" key="18">
    <source>
        <dbReference type="RuleBase" id="RU003938"/>
    </source>
</evidence>
<keyword evidence="8" id="KW-1003">Cell membrane</keyword>
<feature type="transmembrane region" description="Helical" evidence="19">
    <location>
        <begin position="103"/>
        <end position="121"/>
    </location>
</feature>
<keyword evidence="12 18" id="KW-0548">Nucleotidyltransferase</keyword>
<dbReference type="Pfam" id="PF01148">
    <property type="entry name" value="CTP_transf_1"/>
    <property type="match status" value="1"/>
</dbReference>
<keyword evidence="14" id="KW-0443">Lipid metabolism</keyword>
<evidence type="ECO:0000256" key="2">
    <source>
        <dbReference type="ARBA" id="ARBA00004651"/>
    </source>
</evidence>